<keyword evidence="1" id="KW-0808">Transferase</keyword>
<comment type="caution">
    <text evidence="4">The sequence shown here is derived from an EMBL/GenBank/DDBJ whole genome shotgun (WGS) entry which is preliminary data.</text>
</comment>
<keyword evidence="2" id="KW-0547">Nucleotide-binding</keyword>
<organism evidence="4 5">
    <name type="scientific">Microctonus aethiopoides</name>
    <dbReference type="NCBI Taxonomy" id="144406"/>
    <lineage>
        <taxon>Eukaryota</taxon>
        <taxon>Metazoa</taxon>
        <taxon>Ecdysozoa</taxon>
        <taxon>Arthropoda</taxon>
        <taxon>Hexapoda</taxon>
        <taxon>Insecta</taxon>
        <taxon>Pterygota</taxon>
        <taxon>Neoptera</taxon>
        <taxon>Endopterygota</taxon>
        <taxon>Hymenoptera</taxon>
        <taxon>Apocrita</taxon>
        <taxon>Ichneumonoidea</taxon>
        <taxon>Braconidae</taxon>
        <taxon>Euphorinae</taxon>
        <taxon>Microctonus</taxon>
    </lineage>
</organism>
<gene>
    <name evidence="4" type="ORF">PV328_005365</name>
</gene>
<dbReference type="PANTHER" id="PTHR23359">
    <property type="entry name" value="NUCLEOTIDE KINASE"/>
    <property type="match status" value="1"/>
</dbReference>
<dbReference type="GO" id="GO:0019205">
    <property type="term" value="F:nucleobase-containing compound kinase activity"/>
    <property type="evidence" value="ECO:0007669"/>
    <property type="project" value="InterPro"/>
</dbReference>
<dbReference type="EMBL" id="JAQQBS010000002">
    <property type="protein sequence ID" value="KAK0171982.1"/>
    <property type="molecule type" value="Genomic_DNA"/>
</dbReference>
<keyword evidence="3" id="KW-0418">Kinase</keyword>
<dbReference type="AlphaFoldDB" id="A0AA39FLT0"/>
<reference evidence="4" key="1">
    <citation type="journal article" date="2023" name="bioRxiv">
        <title>Scaffold-level genome assemblies of two parasitoid biocontrol wasps reveal the parthenogenesis mechanism and an associated novel virus.</title>
        <authorList>
            <person name="Inwood S."/>
            <person name="Skelly J."/>
            <person name="Guhlin J."/>
            <person name="Harrop T."/>
            <person name="Goldson S."/>
            <person name="Dearden P."/>
        </authorList>
    </citation>
    <scope>NUCLEOTIDE SEQUENCE</scope>
    <source>
        <strain evidence="4">Irish</strain>
        <tissue evidence="4">Whole body</tissue>
    </source>
</reference>
<dbReference type="Gene3D" id="3.40.50.300">
    <property type="entry name" value="P-loop containing nucleotide triphosphate hydrolases"/>
    <property type="match status" value="1"/>
</dbReference>
<evidence type="ECO:0000256" key="1">
    <source>
        <dbReference type="ARBA" id="ARBA00022679"/>
    </source>
</evidence>
<accession>A0AA39FLT0</accession>
<evidence type="ECO:0000313" key="5">
    <source>
        <dbReference type="Proteomes" id="UP001168990"/>
    </source>
</evidence>
<dbReference type="Proteomes" id="UP001168990">
    <property type="component" value="Unassembled WGS sequence"/>
</dbReference>
<evidence type="ECO:0008006" key="6">
    <source>
        <dbReference type="Google" id="ProtNLM"/>
    </source>
</evidence>
<reference evidence="4" key="2">
    <citation type="submission" date="2023-03" db="EMBL/GenBank/DDBJ databases">
        <authorList>
            <person name="Inwood S.N."/>
            <person name="Skelly J.G."/>
            <person name="Guhlin J."/>
            <person name="Harrop T.W.R."/>
            <person name="Goldson S.G."/>
            <person name="Dearden P.K."/>
        </authorList>
    </citation>
    <scope>NUCLEOTIDE SEQUENCE</scope>
    <source>
        <strain evidence="4">Irish</strain>
        <tissue evidence="4">Whole body</tissue>
    </source>
</reference>
<sequence>MLGAVNSMKGPLKIPTKFIPYLETHRIYELFHEIATQLVIKKPSNHISYIKQCLGHAVRCRDSPKIILFAPPDFDKDSLAEYIEKKLGINRVMLQNISTTILTAEDLANNVRNILRERYSHNESGWIFTNCSSTTHNTAKSYESVRNPYGNTNKSQNCDDYNSKNRDLLETAGRTYEELGNACVTLAKKQRNIAPCIFRLVLIGSRGSGRRCVANYLSRAYGLVHIDFDYLLKQTKQQNSSLGETLRCIERQWGLIPKADTRIKVVENKLMTHDCIKRGWVLTGYPITVEDFKLLDLLTTPPNRIIVLNVNQTICRERLLSRRFDIINGSEYHLPFIDKNFQTYSVYGSTVHPKDYRSKVEQDLQEYEENIEALLEYAGESVEVIDGVGQIRTVCEKVEACLVQPIARTKLRISKLSKNIDPMEIEFDPDDDSDELDSRILDQIRANESLYSLV</sequence>
<evidence type="ECO:0000256" key="2">
    <source>
        <dbReference type="ARBA" id="ARBA00022741"/>
    </source>
</evidence>
<proteinExistence type="predicted"/>
<dbReference type="CDD" id="cd22979">
    <property type="entry name" value="DD_AK8"/>
    <property type="match status" value="1"/>
</dbReference>
<dbReference type="GO" id="GO:0005524">
    <property type="term" value="F:ATP binding"/>
    <property type="evidence" value="ECO:0007669"/>
    <property type="project" value="InterPro"/>
</dbReference>
<evidence type="ECO:0000256" key="3">
    <source>
        <dbReference type="ARBA" id="ARBA00022777"/>
    </source>
</evidence>
<keyword evidence="5" id="KW-1185">Reference proteome</keyword>
<dbReference type="InterPro" id="IPR027417">
    <property type="entry name" value="P-loop_NTPase"/>
</dbReference>
<dbReference type="InterPro" id="IPR000850">
    <property type="entry name" value="Adenylat/UMP-CMP_kin"/>
</dbReference>
<dbReference type="SUPFAM" id="SSF52540">
    <property type="entry name" value="P-loop containing nucleoside triphosphate hydrolases"/>
    <property type="match status" value="1"/>
</dbReference>
<dbReference type="GO" id="GO:0006139">
    <property type="term" value="P:nucleobase-containing compound metabolic process"/>
    <property type="evidence" value="ECO:0007669"/>
    <property type="project" value="InterPro"/>
</dbReference>
<evidence type="ECO:0000313" key="4">
    <source>
        <dbReference type="EMBL" id="KAK0171982.1"/>
    </source>
</evidence>
<dbReference type="CDD" id="cd01428">
    <property type="entry name" value="ADK"/>
    <property type="match status" value="1"/>
</dbReference>
<dbReference type="Pfam" id="PF00406">
    <property type="entry name" value="ADK"/>
    <property type="match status" value="1"/>
</dbReference>
<name>A0AA39FLT0_9HYME</name>
<protein>
    <recommendedName>
        <fullName evidence="6">Adenylate kinase 8</fullName>
    </recommendedName>
</protein>